<organism evidence="1 2">
    <name type="scientific">Mycena chlorophos</name>
    <name type="common">Agaric fungus</name>
    <name type="synonym">Agaricus chlorophos</name>
    <dbReference type="NCBI Taxonomy" id="658473"/>
    <lineage>
        <taxon>Eukaryota</taxon>
        <taxon>Fungi</taxon>
        <taxon>Dikarya</taxon>
        <taxon>Basidiomycota</taxon>
        <taxon>Agaricomycotina</taxon>
        <taxon>Agaricomycetes</taxon>
        <taxon>Agaricomycetidae</taxon>
        <taxon>Agaricales</taxon>
        <taxon>Marasmiineae</taxon>
        <taxon>Mycenaceae</taxon>
        <taxon>Mycena</taxon>
    </lineage>
</organism>
<proteinExistence type="predicted"/>
<protein>
    <recommendedName>
        <fullName evidence="3">F-box domain-containing protein</fullName>
    </recommendedName>
</protein>
<name>A0ABQ0L4J6_MYCCL</name>
<evidence type="ECO:0008006" key="3">
    <source>
        <dbReference type="Google" id="ProtNLM"/>
    </source>
</evidence>
<evidence type="ECO:0000313" key="2">
    <source>
        <dbReference type="Proteomes" id="UP000815677"/>
    </source>
</evidence>
<accession>A0ABQ0L4J6</accession>
<gene>
    <name evidence="1" type="ORF">MCHLO_02925</name>
</gene>
<dbReference type="Proteomes" id="UP000815677">
    <property type="component" value="Unassembled WGS sequence"/>
</dbReference>
<keyword evidence="2" id="KW-1185">Reference proteome</keyword>
<evidence type="ECO:0000313" key="1">
    <source>
        <dbReference type="EMBL" id="GAT45339.1"/>
    </source>
</evidence>
<dbReference type="EMBL" id="DF841095">
    <property type="protein sequence ID" value="GAT45339.1"/>
    <property type="molecule type" value="Genomic_DNA"/>
</dbReference>
<dbReference type="InterPro" id="IPR032675">
    <property type="entry name" value="LRR_dom_sf"/>
</dbReference>
<reference evidence="1" key="1">
    <citation type="submission" date="2014-09" db="EMBL/GenBank/DDBJ databases">
        <title>Genome sequence of the luminous mushroom Mycena chlorophos for searching fungal bioluminescence genes.</title>
        <authorList>
            <person name="Tanaka Y."/>
            <person name="Kasuga D."/>
            <person name="Oba Y."/>
            <person name="Hase S."/>
            <person name="Sato K."/>
            <person name="Oba Y."/>
            <person name="Sakakibara Y."/>
        </authorList>
    </citation>
    <scope>NUCLEOTIDE SEQUENCE</scope>
</reference>
<dbReference type="SUPFAM" id="SSF52047">
    <property type="entry name" value="RNI-like"/>
    <property type="match status" value="1"/>
</dbReference>
<dbReference type="Gene3D" id="3.80.10.10">
    <property type="entry name" value="Ribonuclease Inhibitor"/>
    <property type="match status" value="1"/>
</dbReference>
<sequence length="291" mass="32663">MSTDLERKKGLGDLPFDIERDIFELTARAFPGFAPQLALVCKYVQAWVEAVMYETVVLGAARPWTHQKSLLDTLTLRPPTFFGRTIQHLHLSTGSSDAHAELLLLGACTNLTSLTCWSTTLQPTELHSILAQSPFLRRLSVDAALLGSIADPLFPKLKLTHLEIVNPPVNADWSPLLALPSLTHLAFGELSAAHEGMPEFLTAALASTSPRLEMLIAISRSEAFLRCVEDLAEHDERLWTLESYHAPLPPTEYWEGVLRGEIDFWSKRRRDWVPRMVECFVYLETMGPGRF</sequence>